<keyword evidence="1" id="KW-0175">Coiled coil</keyword>
<protein>
    <submittedName>
        <fullName evidence="3">Chaperone protein DnaK</fullName>
    </submittedName>
</protein>
<evidence type="ECO:0000256" key="1">
    <source>
        <dbReference type="SAM" id="Coils"/>
    </source>
</evidence>
<name>A0AAD9B849_DISEL</name>
<gene>
    <name evidence="3" type="ORF">KUDE01_027048</name>
</gene>
<evidence type="ECO:0000256" key="2">
    <source>
        <dbReference type="SAM" id="MobiDB-lite"/>
    </source>
</evidence>
<sequence>MQEKKTKSLMAALQKIFEDQVERERFLWQQERTSLLQKTEKTEASYAAQLHANDKLAADLKEVEQQLENNRIQYKEDEAQLLKEQSWTLTLLQEKGRLQQSLQEKEDEWKETQSSLNARHEGLESQVTRKEKRSNFFKKLLPCIYSSTLKE</sequence>
<organism evidence="3 4">
    <name type="scientific">Dissostichus eleginoides</name>
    <name type="common">Patagonian toothfish</name>
    <name type="synonym">Dissostichus amissus</name>
    <dbReference type="NCBI Taxonomy" id="100907"/>
    <lineage>
        <taxon>Eukaryota</taxon>
        <taxon>Metazoa</taxon>
        <taxon>Chordata</taxon>
        <taxon>Craniata</taxon>
        <taxon>Vertebrata</taxon>
        <taxon>Euteleostomi</taxon>
        <taxon>Actinopterygii</taxon>
        <taxon>Neopterygii</taxon>
        <taxon>Teleostei</taxon>
        <taxon>Neoteleostei</taxon>
        <taxon>Acanthomorphata</taxon>
        <taxon>Eupercaria</taxon>
        <taxon>Perciformes</taxon>
        <taxon>Notothenioidei</taxon>
        <taxon>Nototheniidae</taxon>
        <taxon>Dissostichus</taxon>
    </lineage>
</organism>
<feature type="region of interest" description="Disordered" evidence="2">
    <location>
        <begin position="103"/>
        <end position="130"/>
    </location>
</feature>
<feature type="compositionally biased region" description="Basic and acidic residues" evidence="2">
    <location>
        <begin position="118"/>
        <end position="129"/>
    </location>
</feature>
<reference evidence="3" key="1">
    <citation type="submission" date="2023-04" db="EMBL/GenBank/DDBJ databases">
        <title>Chromosome-level genome of Chaenocephalus aceratus.</title>
        <authorList>
            <person name="Park H."/>
        </authorList>
    </citation>
    <scope>NUCLEOTIDE SEQUENCE</scope>
    <source>
        <strain evidence="3">DE</strain>
        <tissue evidence="3">Muscle</tissue>
    </source>
</reference>
<accession>A0AAD9B849</accession>
<evidence type="ECO:0000313" key="3">
    <source>
        <dbReference type="EMBL" id="KAK1878925.1"/>
    </source>
</evidence>
<keyword evidence="4" id="KW-1185">Reference proteome</keyword>
<dbReference type="AlphaFoldDB" id="A0AAD9B849"/>
<evidence type="ECO:0000313" key="4">
    <source>
        <dbReference type="Proteomes" id="UP001228049"/>
    </source>
</evidence>
<proteinExistence type="predicted"/>
<feature type="coiled-coil region" evidence="1">
    <location>
        <begin position="46"/>
        <end position="84"/>
    </location>
</feature>
<comment type="caution">
    <text evidence="3">The sequence shown here is derived from an EMBL/GenBank/DDBJ whole genome shotgun (WGS) entry which is preliminary data.</text>
</comment>
<dbReference type="EMBL" id="JASDAP010000026">
    <property type="protein sequence ID" value="KAK1878925.1"/>
    <property type="molecule type" value="Genomic_DNA"/>
</dbReference>
<dbReference type="Proteomes" id="UP001228049">
    <property type="component" value="Unassembled WGS sequence"/>
</dbReference>